<dbReference type="AlphaFoldDB" id="A0AAV4UGP4"/>
<accession>A0AAV4UGP4</accession>
<gene>
    <name evidence="1" type="ORF">CEXT_69841</name>
</gene>
<dbReference type="Proteomes" id="UP001054945">
    <property type="component" value="Unassembled WGS sequence"/>
</dbReference>
<organism evidence="1 2">
    <name type="scientific">Caerostris extrusa</name>
    <name type="common">Bark spider</name>
    <name type="synonym">Caerostris bankana</name>
    <dbReference type="NCBI Taxonomy" id="172846"/>
    <lineage>
        <taxon>Eukaryota</taxon>
        <taxon>Metazoa</taxon>
        <taxon>Ecdysozoa</taxon>
        <taxon>Arthropoda</taxon>
        <taxon>Chelicerata</taxon>
        <taxon>Arachnida</taxon>
        <taxon>Araneae</taxon>
        <taxon>Araneomorphae</taxon>
        <taxon>Entelegynae</taxon>
        <taxon>Araneoidea</taxon>
        <taxon>Araneidae</taxon>
        <taxon>Caerostris</taxon>
    </lineage>
</organism>
<keyword evidence="2" id="KW-1185">Reference proteome</keyword>
<protein>
    <submittedName>
        <fullName evidence="1">Uncharacterized protein</fullName>
    </submittedName>
</protein>
<evidence type="ECO:0000313" key="1">
    <source>
        <dbReference type="EMBL" id="GIY57037.1"/>
    </source>
</evidence>
<comment type="caution">
    <text evidence="1">The sequence shown here is derived from an EMBL/GenBank/DDBJ whole genome shotgun (WGS) entry which is preliminary data.</text>
</comment>
<evidence type="ECO:0000313" key="2">
    <source>
        <dbReference type="Proteomes" id="UP001054945"/>
    </source>
</evidence>
<name>A0AAV4UGP4_CAEEX</name>
<reference evidence="1 2" key="1">
    <citation type="submission" date="2021-06" db="EMBL/GenBank/DDBJ databases">
        <title>Caerostris extrusa draft genome.</title>
        <authorList>
            <person name="Kono N."/>
            <person name="Arakawa K."/>
        </authorList>
    </citation>
    <scope>NUCLEOTIDE SEQUENCE [LARGE SCALE GENOMIC DNA]</scope>
</reference>
<dbReference type="EMBL" id="BPLR01012854">
    <property type="protein sequence ID" value="GIY57037.1"/>
    <property type="molecule type" value="Genomic_DNA"/>
</dbReference>
<proteinExistence type="predicted"/>
<sequence>MENQDAEMSMRNNDSAIEIVPCSTFCQVYRETKTQIVPESWLFLMPNVDLRVINAKKRSKNSSAMFQKAVKAERGVKKRSNDLARKRTANTKDIESYVCLITPNETKKEGHGNGNRRIMTLRQVEAFVLRNVWLLQQQLSVAEDDAIH</sequence>